<dbReference type="AlphaFoldDB" id="A0A6J4JC60"/>
<gene>
    <name evidence="1" type="ORF">AVDCRST_MAG95-2849</name>
</gene>
<reference evidence="1" key="1">
    <citation type="submission" date="2020-02" db="EMBL/GenBank/DDBJ databases">
        <authorList>
            <person name="Meier V. D."/>
        </authorList>
    </citation>
    <scope>NUCLEOTIDE SEQUENCE</scope>
    <source>
        <strain evidence="1">AVDCRST_MAG95</strain>
    </source>
</reference>
<feature type="non-terminal residue" evidence="1">
    <location>
        <position position="1"/>
    </location>
</feature>
<accession>A0A6J4JC60</accession>
<name>A0A6J4JC60_9BACT</name>
<organism evidence="1">
    <name type="scientific">uncultured Adhaeribacter sp</name>
    <dbReference type="NCBI Taxonomy" id="448109"/>
    <lineage>
        <taxon>Bacteria</taxon>
        <taxon>Pseudomonadati</taxon>
        <taxon>Bacteroidota</taxon>
        <taxon>Cytophagia</taxon>
        <taxon>Cytophagales</taxon>
        <taxon>Hymenobacteraceae</taxon>
        <taxon>Adhaeribacter</taxon>
        <taxon>environmental samples</taxon>
    </lineage>
</organism>
<evidence type="ECO:0000313" key="1">
    <source>
        <dbReference type="EMBL" id="CAA9272707.1"/>
    </source>
</evidence>
<dbReference type="EMBL" id="CADCTJ010000900">
    <property type="protein sequence ID" value="CAA9272707.1"/>
    <property type="molecule type" value="Genomic_DNA"/>
</dbReference>
<proteinExistence type="predicted"/>
<sequence length="41" mass="4772">GVKRIRIVKDKIRLHAEQLRDKVMLIACGLHNLRVAHRNLS</sequence>
<protein>
    <submittedName>
        <fullName evidence="1">Uncharacterized protein</fullName>
    </submittedName>
</protein>